<dbReference type="EMBL" id="CACSLK010027758">
    <property type="protein sequence ID" value="CAA0828926.1"/>
    <property type="molecule type" value="Genomic_DNA"/>
</dbReference>
<comment type="caution">
    <text evidence="12">The sequence shown here is derived from an EMBL/GenBank/DDBJ whole genome shotgun (WGS) entry which is preliminary data.</text>
</comment>
<dbReference type="Proteomes" id="UP001153555">
    <property type="component" value="Unassembled WGS sequence"/>
</dbReference>
<dbReference type="EC" id="2.7.11.1" evidence="2"/>
<dbReference type="PANTHER" id="PTHR47982:SF6">
    <property type="entry name" value="PROLINE-RICH RECEPTOR-LIKE PROTEIN KINASE PERK4"/>
    <property type="match status" value="1"/>
</dbReference>
<keyword evidence="4" id="KW-0808">Transferase</keyword>
<evidence type="ECO:0000256" key="1">
    <source>
        <dbReference type="ARBA" id="ARBA00004162"/>
    </source>
</evidence>
<evidence type="ECO:0000256" key="6">
    <source>
        <dbReference type="ARBA" id="ARBA00022741"/>
    </source>
</evidence>
<feature type="non-terminal residue" evidence="12">
    <location>
        <position position="1"/>
    </location>
</feature>
<dbReference type="OrthoDB" id="4062651at2759"/>
<keyword evidence="3" id="KW-0723">Serine/threonine-protein kinase</keyword>
<evidence type="ECO:0000256" key="8">
    <source>
        <dbReference type="ARBA" id="ARBA00022989"/>
    </source>
</evidence>
<keyword evidence="12" id="KW-0675">Receptor</keyword>
<evidence type="ECO:0000256" key="5">
    <source>
        <dbReference type="ARBA" id="ARBA00022692"/>
    </source>
</evidence>
<evidence type="ECO:0000313" key="13">
    <source>
        <dbReference type="Proteomes" id="UP001153555"/>
    </source>
</evidence>
<organism evidence="12 13">
    <name type="scientific">Striga hermonthica</name>
    <name type="common">Purple witchweed</name>
    <name type="synonym">Buchnera hermonthica</name>
    <dbReference type="NCBI Taxonomy" id="68872"/>
    <lineage>
        <taxon>Eukaryota</taxon>
        <taxon>Viridiplantae</taxon>
        <taxon>Streptophyta</taxon>
        <taxon>Embryophyta</taxon>
        <taxon>Tracheophyta</taxon>
        <taxon>Spermatophyta</taxon>
        <taxon>Magnoliopsida</taxon>
        <taxon>eudicotyledons</taxon>
        <taxon>Gunneridae</taxon>
        <taxon>Pentapetalae</taxon>
        <taxon>asterids</taxon>
        <taxon>lamiids</taxon>
        <taxon>Lamiales</taxon>
        <taxon>Orobanchaceae</taxon>
        <taxon>Buchnereae</taxon>
        <taxon>Striga</taxon>
    </lineage>
</organism>
<dbReference type="GO" id="GO:0005886">
    <property type="term" value="C:plasma membrane"/>
    <property type="evidence" value="ECO:0007669"/>
    <property type="project" value="UniProtKB-SubCell"/>
</dbReference>
<evidence type="ECO:0000313" key="12">
    <source>
        <dbReference type="EMBL" id="CAA0828926.1"/>
    </source>
</evidence>
<evidence type="ECO:0000256" key="4">
    <source>
        <dbReference type="ARBA" id="ARBA00022679"/>
    </source>
</evidence>
<accession>A0A9N7NHC1</accession>
<evidence type="ECO:0000256" key="7">
    <source>
        <dbReference type="ARBA" id="ARBA00022840"/>
    </source>
</evidence>
<dbReference type="GO" id="GO:0005524">
    <property type="term" value="F:ATP binding"/>
    <property type="evidence" value="ECO:0007669"/>
    <property type="project" value="UniProtKB-KW"/>
</dbReference>
<comment type="catalytic activity">
    <reaction evidence="10">
        <text>L-threonyl-[protein] + ATP = O-phospho-L-threonyl-[protein] + ADP + H(+)</text>
        <dbReference type="Rhea" id="RHEA:46608"/>
        <dbReference type="Rhea" id="RHEA-COMP:11060"/>
        <dbReference type="Rhea" id="RHEA-COMP:11605"/>
        <dbReference type="ChEBI" id="CHEBI:15378"/>
        <dbReference type="ChEBI" id="CHEBI:30013"/>
        <dbReference type="ChEBI" id="CHEBI:30616"/>
        <dbReference type="ChEBI" id="CHEBI:61977"/>
        <dbReference type="ChEBI" id="CHEBI:456216"/>
        <dbReference type="EC" id="2.7.11.1"/>
    </reaction>
</comment>
<dbReference type="AlphaFoldDB" id="A0A9N7NHC1"/>
<evidence type="ECO:0000256" key="11">
    <source>
        <dbReference type="ARBA" id="ARBA00048679"/>
    </source>
</evidence>
<keyword evidence="8" id="KW-1133">Transmembrane helix</keyword>
<dbReference type="PANTHER" id="PTHR47982">
    <property type="entry name" value="PROLINE-RICH RECEPTOR-LIKE PROTEIN KINASE PERK4"/>
    <property type="match status" value="1"/>
</dbReference>
<keyword evidence="5" id="KW-0812">Transmembrane</keyword>
<protein>
    <recommendedName>
        <fullName evidence="2">non-specific serine/threonine protein kinase</fullName>
        <ecNumber evidence="2">2.7.11.1</ecNumber>
    </recommendedName>
</protein>
<keyword evidence="13" id="KW-1185">Reference proteome</keyword>
<gene>
    <name evidence="12" type="ORF">SHERM_24547</name>
</gene>
<evidence type="ECO:0000256" key="2">
    <source>
        <dbReference type="ARBA" id="ARBA00012513"/>
    </source>
</evidence>
<dbReference type="GO" id="GO:0004674">
    <property type="term" value="F:protein serine/threonine kinase activity"/>
    <property type="evidence" value="ECO:0007669"/>
    <property type="project" value="UniProtKB-KW"/>
</dbReference>
<name>A0A9N7NHC1_STRHE</name>
<keyword evidence="6" id="KW-0547">Nucleotide-binding</keyword>
<comment type="catalytic activity">
    <reaction evidence="11">
        <text>L-seryl-[protein] + ATP = O-phospho-L-seryl-[protein] + ADP + H(+)</text>
        <dbReference type="Rhea" id="RHEA:17989"/>
        <dbReference type="Rhea" id="RHEA-COMP:9863"/>
        <dbReference type="Rhea" id="RHEA-COMP:11604"/>
        <dbReference type="ChEBI" id="CHEBI:15378"/>
        <dbReference type="ChEBI" id="CHEBI:29999"/>
        <dbReference type="ChEBI" id="CHEBI:30616"/>
        <dbReference type="ChEBI" id="CHEBI:83421"/>
        <dbReference type="ChEBI" id="CHEBI:456216"/>
        <dbReference type="EC" id="2.7.11.1"/>
    </reaction>
</comment>
<keyword evidence="9" id="KW-0472">Membrane</keyword>
<proteinExistence type="predicted"/>
<dbReference type="InterPro" id="IPR047117">
    <property type="entry name" value="PERK1-13-like"/>
</dbReference>
<keyword evidence="7" id="KW-0067">ATP-binding</keyword>
<sequence>ARPLLSKAMEDGLFNDLADPRLEGDYIVHEMARIVACAAASIRHSARQRPKMSQ</sequence>
<evidence type="ECO:0000256" key="9">
    <source>
        <dbReference type="ARBA" id="ARBA00023136"/>
    </source>
</evidence>
<keyword evidence="12" id="KW-0418">Kinase</keyword>
<feature type="non-terminal residue" evidence="12">
    <location>
        <position position="54"/>
    </location>
</feature>
<evidence type="ECO:0000256" key="10">
    <source>
        <dbReference type="ARBA" id="ARBA00047899"/>
    </source>
</evidence>
<comment type="subcellular location">
    <subcellularLocation>
        <location evidence="1">Cell membrane</location>
        <topology evidence="1">Single-pass membrane protein</topology>
    </subcellularLocation>
</comment>
<reference evidence="12" key="1">
    <citation type="submission" date="2019-12" db="EMBL/GenBank/DDBJ databases">
        <authorList>
            <person name="Scholes J."/>
        </authorList>
    </citation>
    <scope>NUCLEOTIDE SEQUENCE</scope>
</reference>
<evidence type="ECO:0000256" key="3">
    <source>
        <dbReference type="ARBA" id="ARBA00022527"/>
    </source>
</evidence>